<name>A0AAF1K572_9PROT</name>
<evidence type="ECO:0000313" key="3">
    <source>
        <dbReference type="Proteomes" id="UP001196068"/>
    </source>
</evidence>
<evidence type="ECO:0000313" key="2">
    <source>
        <dbReference type="EMBL" id="MBR0656135.1"/>
    </source>
</evidence>
<gene>
    <name evidence="2" type="ORF">GXW79_13715</name>
</gene>
<keyword evidence="1" id="KW-0732">Signal</keyword>
<evidence type="ECO:0000256" key="1">
    <source>
        <dbReference type="SAM" id="SignalP"/>
    </source>
</evidence>
<proteinExistence type="predicted"/>
<comment type="caution">
    <text evidence="2">The sequence shown here is derived from an EMBL/GenBank/DDBJ whole genome shotgun (WGS) entry which is preliminary data.</text>
</comment>
<dbReference type="AlphaFoldDB" id="A0AAF1K572"/>
<accession>A0AAF1K572</accession>
<keyword evidence="3" id="KW-1185">Reference proteome</keyword>
<feature type="signal peptide" evidence="1">
    <location>
        <begin position="1"/>
        <end position="22"/>
    </location>
</feature>
<feature type="chain" id="PRO_5042230876" evidence="1">
    <location>
        <begin position="23"/>
        <end position="55"/>
    </location>
</feature>
<dbReference type="Proteomes" id="UP001196068">
    <property type="component" value="Unassembled WGS sequence"/>
</dbReference>
<reference evidence="2" key="2">
    <citation type="journal article" date="2021" name="Syst. Appl. Microbiol.">
        <title>Roseomonas hellenica sp. nov., isolated from roots of wild-growing Alkanna tinctoria.</title>
        <authorList>
            <person name="Rat A."/>
            <person name="Naranjo H.D."/>
            <person name="Lebbe L."/>
            <person name="Cnockaert M."/>
            <person name="Krigas N."/>
            <person name="Grigoriadou K."/>
            <person name="Maloupa E."/>
            <person name="Willems A."/>
        </authorList>
    </citation>
    <scope>NUCLEOTIDE SEQUENCE</scope>
    <source>
        <strain evidence="2">LMG 28251</strain>
    </source>
</reference>
<dbReference type="RefSeq" id="WP_211874979.1">
    <property type="nucleotide sequence ID" value="NZ_JAAEDH010000015.1"/>
</dbReference>
<dbReference type="EMBL" id="JAAEDH010000015">
    <property type="protein sequence ID" value="MBR0656135.1"/>
    <property type="molecule type" value="Genomic_DNA"/>
</dbReference>
<reference evidence="2" key="1">
    <citation type="submission" date="2020-01" db="EMBL/GenBank/DDBJ databases">
        <authorList>
            <person name="Rat A."/>
        </authorList>
    </citation>
    <scope>NUCLEOTIDE SEQUENCE</scope>
    <source>
        <strain evidence="2">LMG 28251</strain>
    </source>
</reference>
<organism evidence="2 3">
    <name type="scientific">Plastoroseomonas arctica</name>
    <dbReference type="NCBI Taxonomy" id="1509237"/>
    <lineage>
        <taxon>Bacteria</taxon>
        <taxon>Pseudomonadati</taxon>
        <taxon>Pseudomonadota</taxon>
        <taxon>Alphaproteobacteria</taxon>
        <taxon>Acetobacterales</taxon>
        <taxon>Acetobacteraceae</taxon>
        <taxon>Plastoroseomonas</taxon>
    </lineage>
</organism>
<sequence length="55" mass="5495">MRQIAIAAVALLLLAAAAPAQAGIRTDNGSLQSPDAITIIQTQVGQAAPAVTREG</sequence>
<protein>
    <submittedName>
        <fullName evidence="2">Uncharacterized protein</fullName>
    </submittedName>
</protein>